<gene>
    <name evidence="1" type="ORF">DFP95_12935</name>
</gene>
<name>A0A3D9HTR3_9BACL</name>
<organism evidence="1 2">
    <name type="scientific">Cohnella lupini</name>
    <dbReference type="NCBI Taxonomy" id="1294267"/>
    <lineage>
        <taxon>Bacteria</taxon>
        <taxon>Bacillati</taxon>
        <taxon>Bacillota</taxon>
        <taxon>Bacilli</taxon>
        <taxon>Bacillales</taxon>
        <taxon>Paenibacillaceae</taxon>
        <taxon>Cohnella</taxon>
    </lineage>
</organism>
<dbReference type="EMBL" id="QRDY01000029">
    <property type="protein sequence ID" value="RED52903.1"/>
    <property type="molecule type" value="Genomic_DNA"/>
</dbReference>
<keyword evidence="2" id="KW-1185">Reference proteome</keyword>
<sequence length="82" mass="9414">MESNSGLLLISIQGLKYELTIGEGYVIHYFDEDISIHGLEAQIADTHWQDEGGNTFLFIWVPEHQEEYLISDDEIKSISKKD</sequence>
<evidence type="ECO:0000313" key="2">
    <source>
        <dbReference type="Proteomes" id="UP000256869"/>
    </source>
</evidence>
<dbReference type="OrthoDB" id="2546654at2"/>
<proteinExistence type="predicted"/>
<dbReference type="AlphaFoldDB" id="A0A3D9HTR3"/>
<comment type="caution">
    <text evidence="1">The sequence shown here is derived from an EMBL/GenBank/DDBJ whole genome shotgun (WGS) entry which is preliminary data.</text>
</comment>
<evidence type="ECO:0000313" key="1">
    <source>
        <dbReference type="EMBL" id="RED52903.1"/>
    </source>
</evidence>
<dbReference type="Proteomes" id="UP000256869">
    <property type="component" value="Unassembled WGS sequence"/>
</dbReference>
<dbReference type="RefSeq" id="WP_115995612.1">
    <property type="nucleotide sequence ID" value="NZ_QRDY01000029.1"/>
</dbReference>
<protein>
    <submittedName>
        <fullName evidence="1">Uncharacterized protein</fullName>
    </submittedName>
</protein>
<accession>A0A3D9HTR3</accession>
<reference evidence="1 2" key="1">
    <citation type="submission" date="2018-07" db="EMBL/GenBank/DDBJ databases">
        <title>Genomic Encyclopedia of Type Strains, Phase III (KMG-III): the genomes of soil and plant-associated and newly described type strains.</title>
        <authorList>
            <person name="Whitman W."/>
        </authorList>
    </citation>
    <scope>NUCLEOTIDE SEQUENCE [LARGE SCALE GENOMIC DNA]</scope>
    <source>
        <strain evidence="1 2">CECT 8236</strain>
    </source>
</reference>